<sequence length="55" mass="6039">MVVHLAVGEGKRHDDPGVLRVLFGAAPTHMVKNLYAERLRTWADWEPVAVAADGD</sequence>
<evidence type="ECO:0000313" key="2">
    <source>
        <dbReference type="Proteomes" id="UP001458415"/>
    </source>
</evidence>
<dbReference type="Proteomes" id="UP001458415">
    <property type="component" value="Unassembled WGS sequence"/>
</dbReference>
<accession>A0ABV1W0F1</accession>
<reference evidence="1 2" key="1">
    <citation type="submission" date="2024-06" db="EMBL/GenBank/DDBJ databases">
        <title>The Natural Products Discovery Center: Release of the First 8490 Sequenced Strains for Exploring Actinobacteria Biosynthetic Diversity.</title>
        <authorList>
            <person name="Kalkreuter E."/>
            <person name="Kautsar S.A."/>
            <person name="Yang D."/>
            <person name="Bader C.D."/>
            <person name="Teijaro C.N."/>
            <person name="Fluegel L."/>
            <person name="Davis C.M."/>
            <person name="Simpson J.R."/>
            <person name="Lauterbach L."/>
            <person name="Steele A.D."/>
            <person name="Gui C."/>
            <person name="Meng S."/>
            <person name="Li G."/>
            <person name="Viehrig K."/>
            <person name="Ye F."/>
            <person name="Su P."/>
            <person name="Kiefer A.F."/>
            <person name="Nichols A."/>
            <person name="Cepeda A.J."/>
            <person name="Yan W."/>
            <person name="Fan B."/>
            <person name="Jiang Y."/>
            <person name="Adhikari A."/>
            <person name="Zheng C.-J."/>
            <person name="Schuster L."/>
            <person name="Cowan T.M."/>
            <person name="Smanski M.J."/>
            <person name="Chevrette M.G."/>
            <person name="De Carvalho L.P.S."/>
            <person name="Shen B."/>
        </authorList>
    </citation>
    <scope>NUCLEOTIDE SEQUENCE [LARGE SCALE GENOMIC DNA]</scope>
    <source>
        <strain evidence="1 2">NPDC000634</strain>
    </source>
</reference>
<gene>
    <name evidence="1" type="ORF">ABT317_08925</name>
</gene>
<organism evidence="1 2">
    <name type="scientific">Streptomyces carpinensis</name>
    <dbReference type="NCBI Taxonomy" id="66369"/>
    <lineage>
        <taxon>Bacteria</taxon>
        <taxon>Bacillati</taxon>
        <taxon>Actinomycetota</taxon>
        <taxon>Actinomycetes</taxon>
        <taxon>Kitasatosporales</taxon>
        <taxon>Streptomycetaceae</taxon>
        <taxon>Streptomyces</taxon>
    </lineage>
</organism>
<proteinExistence type="predicted"/>
<comment type="caution">
    <text evidence="1">The sequence shown here is derived from an EMBL/GenBank/DDBJ whole genome shotgun (WGS) entry which is preliminary data.</text>
</comment>
<name>A0ABV1W0F1_9ACTN</name>
<evidence type="ECO:0000313" key="1">
    <source>
        <dbReference type="EMBL" id="MER6977137.1"/>
    </source>
</evidence>
<keyword evidence="2" id="KW-1185">Reference proteome</keyword>
<protein>
    <submittedName>
        <fullName evidence="1">Uncharacterized protein</fullName>
    </submittedName>
</protein>
<dbReference type="EMBL" id="JBEPCU010000095">
    <property type="protein sequence ID" value="MER6977137.1"/>
    <property type="molecule type" value="Genomic_DNA"/>
</dbReference>